<sequence>MCGLGVFAGVALRGPLAAGVPHRVAAGVAFLRPRERGFQRQRQRFAAPGVVEPHQLGQRVAGLWRRPEQPLTDLVAIVGAPDAVGGPVPAGMLGGQRQQRNPGLQQVGVAQLGVVDRHRGVPEHRGDGAGEPTSAAEIHVDVVGVRFAEPIPARRGGQPGGAAPDLFGRPPAQLPGRQAAAPPLGVDGRGGVHAAQHVVQHPIAHRPLLAGVDLHRHVVADLVDVEGQRVVQGPEKALDRVLEEPEQIGQRDIGGLRGRQRIRDEHGCGAAGSGGGLGGQRGGRVEGERRTGDQRARLHGLDVERLQRMVYDDPVAHRGAGGVIQGVEQLGQRHRGRAVMPGVLVGAGVGDHQGVGGRADRVQQQLPVLGTDVAFAGQRVAGQHVVVVGQVQPREHPVVQAQ</sequence>
<name>A0A2S8BIK1_9MYCO</name>
<proteinExistence type="predicted"/>
<feature type="compositionally biased region" description="Low complexity" evidence="1">
    <location>
        <begin position="154"/>
        <end position="164"/>
    </location>
</feature>
<feature type="compositionally biased region" description="Gly residues" evidence="1">
    <location>
        <begin position="269"/>
        <end position="282"/>
    </location>
</feature>
<dbReference type="AlphaFoldDB" id="A0A2S8BIK1"/>
<accession>A0A2S8BIK1</accession>
<comment type="caution">
    <text evidence="2">The sequence shown here is derived from an EMBL/GenBank/DDBJ whole genome shotgun (WGS) entry which is preliminary data.</text>
</comment>
<protein>
    <submittedName>
        <fullName evidence="2">Uncharacterized protein</fullName>
    </submittedName>
</protein>
<feature type="region of interest" description="Disordered" evidence="1">
    <location>
        <begin position="154"/>
        <end position="184"/>
    </location>
</feature>
<dbReference type="EMBL" id="PPEA01000484">
    <property type="protein sequence ID" value="PQM46463.1"/>
    <property type="molecule type" value="Genomic_DNA"/>
</dbReference>
<dbReference type="Proteomes" id="UP000238296">
    <property type="component" value="Unassembled WGS sequence"/>
</dbReference>
<reference evidence="2 3" key="1">
    <citation type="journal article" date="2017" name="Int. J. Syst. Evol. Microbiol.">
        <title>Mycobacterium talmoniae sp. nov., a slowly growing mycobacterium isolated from human respiratory samples.</title>
        <authorList>
            <person name="Davidson R.M."/>
            <person name="DeGroote M.A."/>
            <person name="Marola J.L."/>
            <person name="Buss S."/>
            <person name="Jones V."/>
            <person name="McNeil M.R."/>
            <person name="Freifeld A.G."/>
            <person name="Elaine Epperson L."/>
            <person name="Hasan N.A."/>
            <person name="Jackson M."/>
            <person name="Iwen P.C."/>
            <person name="Salfinger M."/>
            <person name="Strong M."/>
        </authorList>
    </citation>
    <scope>NUCLEOTIDE SEQUENCE [LARGE SCALE GENOMIC DNA]</scope>
    <source>
        <strain evidence="2 3">ATCC BAA-2683</strain>
    </source>
</reference>
<evidence type="ECO:0000313" key="2">
    <source>
        <dbReference type="EMBL" id="PQM46463.1"/>
    </source>
</evidence>
<gene>
    <name evidence="2" type="ORF">C1Y40_03369</name>
</gene>
<evidence type="ECO:0000313" key="3">
    <source>
        <dbReference type="Proteomes" id="UP000238296"/>
    </source>
</evidence>
<evidence type="ECO:0000256" key="1">
    <source>
        <dbReference type="SAM" id="MobiDB-lite"/>
    </source>
</evidence>
<feature type="region of interest" description="Disordered" evidence="1">
    <location>
        <begin position="267"/>
        <end position="291"/>
    </location>
</feature>
<organism evidence="2 3">
    <name type="scientific">Mycobacterium talmoniae</name>
    <dbReference type="NCBI Taxonomy" id="1858794"/>
    <lineage>
        <taxon>Bacteria</taxon>
        <taxon>Bacillati</taxon>
        <taxon>Actinomycetota</taxon>
        <taxon>Actinomycetes</taxon>
        <taxon>Mycobacteriales</taxon>
        <taxon>Mycobacteriaceae</taxon>
        <taxon>Mycobacterium</taxon>
    </lineage>
</organism>